<dbReference type="AlphaFoldDB" id="A0A0D6JJP2"/>
<dbReference type="Proteomes" id="UP000033187">
    <property type="component" value="Chromosome 1"/>
</dbReference>
<sequence>MTACLRNTLPESRRRIETFLSLRWACGGESGRLAKGSMEPGNSFSKRILTSDRRGVLGKSDWQNAAPWC</sequence>
<dbReference type="KEGG" id="fiy:BN1229_v1_3637"/>
<keyword evidence="2" id="KW-1185">Reference proteome</keyword>
<dbReference type="EMBL" id="LN829119">
    <property type="protein sequence ID" value="CPR22204.1"/>
    <property type="molecule type" value="Genomic_DNA"/>
</dbReference>
<name>A0A0D6JJP2_9HYPH</name>
<organism evidence="1 2">
    <name type="scientific">Candidatus Filomicrobium marinum</name>
    <dbReference type="NCBI Taxonomy" id="1608628"/>
    <lineage>
        <taxon>Bacteria</taxon>
        <taxon>Pseudomonadati</taxon>
        <taxon>Pseudomonadota</taxon>
        <taxon>Alphaproteobacteria</taxon>
        <taxon>Hyphomicrobiales</taxon>
        <taxon>Hyphomicrobiaceae</taxon>
        <taxon>Filomicrobium</taxon>
    </lineage>
</organism>
<accession>A0A0D6JJP2</accession>
<proteinExistence type="predicted"/>
<reference evidence="2" key="1">
    <citation type="submission" date="2015-02" db="EMBL/GenBank/DDBJ databases">
        <authorList>
            <person name="Chooi Y.-H."/>
        </authorList>
    </citation>
    <scope>NUCLEOTIDE SEQUENCE [LARGE SCALE GENOMIC DNA]</scope>
    <source>
        <strain evidence="2">strain Y</strain>
    </source>
</reference>
<evidence type="ECO:0000313" key="1">
    <source>
        <dbReference type="EMBL" id="CPR22204.1"/>
    </source>
</evidence>
<protein>
    <submittedName>
        <fullName evidence="1">Uncharacterized protein</fullName>
    </submittedName>
</protein>
<evidence type="ECO:0000313" key="2">
    <source>
        <dbReference type="Proteomes" id="UP000033187"/>
    </source>
</evidence>
<gene>
    <name evidence="1" type="ORF">YBN1229_v1_3637</name>
</gene>